<keyword evidence="1" id="KW-0472">Membrane</keyword>
<proteinExistence type="predicted"/>
<dbReference type="Proteomes" id="UP001500880">
    <property type="component" value="Unassembled WGS sequence"/>
</dbReference>
<evidence type="ECO:0000313" key="2">
    <source>
        <dbReference type="EMBL" id="GAA0489491.1"/>
    </source>
</evidence>
<dbReference type="Pfam" id="PF10112">
    <property type="entry name" value="Halogen_Hydrol"/>
    <property type="match status" value="1"/>
</dbReference>
<evidence type="ECO:0000256" key="1">
    <source>
        <dbReference type="SAM" id="Phobius"/>
    </source>
</evidence>
<name>A0ABN1B3I1_9BACI</name>
<organism evidence="2 3">
    <name type="scientific">Salinibacillus aidingensis</name>
    <dbReference type="NCBI Taxonomy" id="237684"/>
    <lineage>
        <taxon>Bacteria</taxon>
        <taxon>Bacillati</taxon>
        <taxon>Bacillota</taxon>
        <taxon>Bacilli</taxon>
        <taxon>Bacillales</taxon>
        <taxon>Bacillaceae</taxon>
        <taxon>Salinibacillus</taxon>
    </lineage>
</organism>
<comment type="caution">
    <text evidence="2">The sequence shown here is derived from an EMBL/GenBank/DDBJ whole genome shotgun (WGS) entry which is preliminary data.</text>
</comment>
<feature type="transmembrane region" description="Helical" evidence="1">
    <location>
        <begin position="35"/>
        <end position="57"/>
    </location>
</feature>
<keyword evidence="1" id="KW-0812">Transmembrane</keyword>
<dbReference type="EMBL" id="BAAADO010000003">
    <property type="protein sequence ID" value="GAA0489491.1"/>
    <property type="molecule type" value="Genomic_DNA"/>
</dbReference>
<keyword evidence="3" id="KW-1185">Reference proteome</keyword>
<sequence length="216" mass="25602">MYKFLTIVIRIAIAIPAMITVWLISYFLFDLSFLSSSGVSLIGAALTYGILSGAIYFRSLKKNQLTMKEYRYIRKQLTEAKHKIRRMHKTLLSIRQMSFFKEMFDLLRSIRKIYQVTKKEPRRFYQGNQFYFSHLDSAVELTEKYAFLYSQPKKSSEMEQVLDETRAAIKDIKTAIENDLYHILSDDIEELNFEVDYTKYTTNPKKERLDFDGQQK</sequence>
<evidence type="ECO:0000313" key="3">
    <source>
        <dbReference type="Proteomes" id="UP001500880"/>
    </source>
</evidence>
<evidence type="ECO:0008006" key="4">
    <source>
        <dbReference type="Google" id="ProtNLM"/>
    </source>
</evidence>
<dbReference type="RefSeq" id="WP_343839198.1">
    <property type="nucleotide sequence ID" value="NZ_BAAADO010000003.1"/>
</dbReference>
<dbReference type="InterPro" id="IPR018770">
    <property type="entry name" value="ChloroindolylP_hydrolase"/>
</dbReference>
<gene>
    <name evidence="2" type="ORF">GCM10008986_14170</name>
</gene>
<accession>A0ABN1B3I1</accession>
<feature type="transmembrane region" description="Helical" evidence="1">
    <location>
        <begin position="7"/>
        <end position="29"/>
    </location>
</feature>
<protein>
    <recommendedName>
        <fullName evidence="4">5-bromo-4-chloroindolyl phosphate hydrolysis protein</fullName>
    </recommendedName>
</protein>
<reference evidence="2 3" key="1">
    <citation type="journal article" date="2019" name="Int. J. Syst. Evol. Microbiol.">
        <title>The Global Catalogue of Microorganisms (GCM) 10K type strain sequencing project: providing services to taxonomists for standard genome sequencing and annotation.</title>
        <authorList>
            <consortium name="The Broad Institute Genomics Platform"/>
            <consortium name="The Broad Institute Genome Sequencing Center for Infectious Disease"/>
            <person name="Wu L."/>
            <person name="Ma J."/>
        </authorList>
    </citation>
    <scope>NUCLEOTIDE SEQUENCE [LARGE SCALE GENOMIC DNA]</scope>
    <source>
        <strain evidence="2 3">JCM 12389</strain>
    </source>
</reference>
<keyword evidence="1" id="KW-1133">Transmembrane helix</keyword>